<dbReference type="EMBL" id="KN838786">
    <property type="protein sequence ID" value="KIJ94582.1"/>
    <property type="molecule type" value="Genomic_DNA"/>
</dbReference>
<dbReference type="AlphaFoldDB" id="A0A0C9XEL1"/>
<evidence type="ECO:0000313" key="2">
    <source>
        <dbReference type="Proteomes" id="UP000054477"/>
    </source>
</evidence>
<dbReference type="HOGENOM" id="CLU_3037948_0_0_1"/>
<organism evidence="1 2">
    <name type="scientific">Laccaria amethystina LaAM-08-1</name>
    <dbReference type="NCBI Taxonomy" id="1095629"/>
    <lineage>
        <taxon>Eukaryota</taxon>
        <taxon>Fungi</taxon>
        <taxon>Dikarya</taxon>
        <taxon>Basidiomycota</taxon>
        <taxon>Agaricomycotina</taxon>
        <taxon>Agaricomycetes</taxon>
        <taxon>Agaricomycetidae</taxon>
        <taxon>Agaricales</taxon>
        <taxon>Agaricineae</taxon>
        <taxon>Hydnangiaceae</taxon>
        <taxon>Laccaria</taxon>
    </lineage>
</organism>
<reference evidence="2" key="2">
    <citation type="submission" date="2015-01" db="EMBL/GenBank/DDBJ databases">
        <title>Evolutionary Origins and Diversification of the Mycorrhizal Mutualists.</title>
        <authorList>
            <consortium name="DOE Joint Genome Institute"/>
            <consortium name="Mycorrhizal Genomics Consortium"/>
            <person name="Kohler A."/>
            <person name="Kuo A."/>
            <person name="Nagy L.G."/>
            <person name="Floudas D."/>
            <person name="Copeland A."/>
            <person name="Barry K.W."/>
            <person name="Cichocki N."/>
            <person name="Veneault-Fourrey C."/>
            <person name="LaButti K."/>
            <person name="Lindquist E.A."/>
            <person name="Lipzen A."/>
            <person name="Lundell T."/>
            <person name="Morin E."/>
            <person name="Murat C."/>
            <person name="Riley R."/>
            <person name="Ohm R."/>
            <person name="Sun H."/>
            <person name="Tunlid A."/>
            <person name="Henrissat B."/>
            <person name="Grigoriev I.V."/>
            <person name="Hibbett D.S."/>
            <person name="Martin F."/>
        </authorList>
    </citation>
    <scope>NUCLEOTIDE SEQUENCE [LARGE SCALE GENOMIC DNA]</scope>
    <source>
        <strain evidence="2">LaAM-08-1</strain>
    </source>
</reference>
<protein>
    <submittedName>
        <fullName evidence="1">Uncharacterized protein</fullName>
    </submittedName>
</protein>
<accession>A0A0C9XEL1</accession>
<feature type="non-terminal residue" evidence="1">
    <location>
        <position position="55"/>
    </location>
</feature>
<dbReference type="Proteomes" id="UP000054477">
    <property type="component" value="Unassembled WGS sequence"/>
</dbReference>
<name>A0A0C9XEL1_9AGAR</name>
<proteinExistence type="predicted"/>
<reference evidence="1 2" key="1">
    <citation type="submission" date="2014-04" db="EMBL/GenBank/DDBJ databases">
        <authorList>
            <consortium name="DOE Joint Genome Institute"/>
            <person name="Kuo A."/>
            <person name="Kohler A."/>
            <person name="Nagy L.G."/>
            <person name="Floudas D."/>
            <person name="Copeland A."/>
            <person name="Barry K.W."/>
            <person name="Cichocki N."/>
            <person name="Veneault-Fourrey C."/>
            <person name="LaButti K."/>
            <person name="Lindquist E.A."/>
            <person name="Lipzen A."/>
            <person name="Lundell T."/>
            <person name="Morin E."/>
            <person name="Murat C."/>
            <person name="Sun H."/>
            <person name="Tunlid A."/>
            <person name="Henrissat B."/>
            <person name="Grigoriev I.V."/>
            <person name="Hibbett D.S."/>
            <person name="Martin F."/>
            <person name="Nordberg H.P."/>
            <person name="Cantor M.N."/>
            <person name="Hua S.X."/>
        </authorList>
    </citation>
    <scope>NUCLEOTIDE SEQUENCE [LARGE SCALE GENOMIC DNA]</scope>
    <source>
        <strain evidence="1 2">LaAM-08-1</strain>
    </source>
</reference>
<gene>
    <name evidence="1" type="ORF">K443DRAFT_354480</name>
</gene>
<evidence type="ECO:0000313" key="1">
    <source>
        <dbReference type="EMBL" id="KIJ94582.1"/>
    </source>
</evidence>
<keyword evidence="2" id="KW-1185">Reference proteome</keyword>
<sequence>GSNCNISERFIDQFMSNSKGHLHIVQGGAPQVSTLFRKDRVRVSECSGGARGCRD</sequence>